<dbReference type="PANTHER" id="PTHR10629">
    <property type="entry name" value="CYTOSINE-SPECIFIC METHYLTRANSFERASE"/>
    <property type="match status" value="1"/>
</dbReference>
<keyword evidence="1 5" id="KW-0489">Methyltransferase</keyword>
<keyword evidence="4" id="KW-0680">Restriction system</keyword>
<dbReference type="GO" id="GO:0003677">
    <property type="term" value="F:DNA binding"/>
    <property type="evidence" value="ECO:0007669"/>
    <property type="project" value="TreeGrafter"/>
</dbReference>
<evidence type="ECO:0000256" key="5">
    <source>
        <dbReference type="PROSITE-ProRule" id="PRU01016"/>
    </source>
</evidence>
<comment type="caution">
    <text evidence="8">The sequence shown here is derived from an EMBL/GenBank/DDBJ whole genome shotgun (WGS) entry which is preliminary data.</text>
</comment>
<dbReference type="EC" id="2.1.1.37" evidence="7"/>
<dbReference type="AlphaFoldDB" id="A0A7X1CF65"/>
<dbReference type="GO" id="GO:0044027">
    <property type="term" value="P:negative regulation of gene expression via chromosomal CpG island methylation"/>
    <property type="evidence" value="ECO:0007669"/>
    <property type="project" value="TreeGrafter"/>
</dbReference>
<proteinExistence type="inferred from homology"/>
<dbReference type="GO" id="GO:0009307">
    <property type="term" value="P:DNA restriction-modification system"/>
    <property type="evidence" value="ECO:0007669"/>
    <property type="project" value="UniProtKB-KW"/>
</dbReference>
<dbReference type="Gene3D" id="3.40.50.150">
    <property type="entry name" value="Vaccinia Virus protein VP39"/>
    <property type="match status" value="2"/>
</dbReference>
<organism evidence="8 10">
    <name type="scientific">Listeria booriae</name>
    <dbReference type="NCBI Taxonomy" id="1552123"/>
    <lineage>
        <taxon>Bacteria</taxon>
        <taxon>Bacillati</taxon>
        <taxon>Bacillota</taxon>
        <taxon>Bacilli</taxon>
        <taxon>Bacillales</taxon>
        <taxon>Listeriaceae</taxon>
        <taxon>Listeria</taxon>
    </lineage>
</organism>
<comment type="catalytic activity">
    <reaction evidence="7">
        <text>a 2'-deoxycytidine in DNA + S-adenosyl-L-methionine = a 5-methyl-2'-deoxycytidine in DNA + S-adenosyl-L-homocysteine + H(+)</text>
        <dbReference type="Rhea" id="RHEA:13681"/>
        <dbReference type="Rhea" id="RHEA-COMP:11369"/>
        <dbReference type="Rhea" id="RHEA-COMP:11370"/>
        <dbReference type="ChEBI" id="CHEBI:15378"/>
        <dbReference type="ChEBI" id="CHEBI:57856"/>
        <dbReference type="ChEBI" id="CHEBI:59789"/>
        <dbReference type="ChEBI" id="CHEBI:85452"/>
        <dbReference type="ChEBI" id="CHEBI:85454"/>
        <dbReference type="EC" id="2.1.1.37"/>
    </reaction>
</comment>
<evidence type="ECO:0000256" key="7">
    <source>
        <dbReference type="RuleBase" id="RU000417"/>
    </source>
</evidence>
<gene>
    <name evidence="8" type="ORF">HB902_08165</name>
    <name evidence="9" type="ORF">HCB35_06615</name>
</gene>
<feature type="active site" evidence="5">
    <location>
        <position position="78"/>
    </location>
</feature>
<keyword evidence="3 5" id="KW-0949">S-adenosyl-L-methionine</keyword>
<dbReference type="EMBL" id="JAARZA010000002">
    <property type="protein sequence ID" value="MBC2240141.1"/>
    <property type="molecule type" value="Genomic_DNA"/>
</dbReference>
<reference evidence="10 11" key="1">
    <citation type="submission" date="2020-03" db="EMBL/GenBank/DDBJ databases">
        <title>Soil Listeria distribution.</title>
        <authorList>
            <person name="Liao J."/>
            <person name="Wiedmann M."/>
        </authorList>
    </citation>
    <scope>NUCLEOTIDE SEQUENCE [LARGE SCALE GENOMIC DNA]</scope>
    <source>
        <strain evidence="9 11">FSL L7-0149</strain>
        <strain evidence="8 10">FSL L7-1387</strain>
    </source>
</reference>
<dbReference type="InterPro" id="IPR001525">
    <property type="entry name" value="C5_MeTfrase"/>
</dbReference>
<evidence type="ECO:0000256" key="2">
    <source>
        <dbReference type="ARBA" id="ARBA00022679"/>
    </source>
</evidence>
<evidence type="ECO:0000256" key="4">
    <source>
        <dbReference type="ARBA" id="ARBA00022747"/>
    </source>
</evidence>
<comment type="similarity">
    <text evidence="5 6">Belongs to the class I-like SAM-binding methyltransferase superfamily. C5-methyltransferase family.</text>
</comment>
<name>A0A7X1CF65_9LIST</name>
<evidence type="ECO:0000313" key="10">
    <source>
        <dbReference type="Proteomes" id="UP000541955"/>
    </source>
</evidence>
<protein>
    <recommendedName>
        <fullName evidence="7">Cytosine-specific methyltransferase</fullName>
        <ecNumber evidence="7">2.1.1.37</ecNumber>
    </recommendedName>
</protein>
<dbReference type="SUPFAM" id="SSF53335">
    <property type="entry name" value="S-adenosyl-L-methionine-dependent methyltransferases"/>
    <property type="match status" value="2"/>
</dbReference>
<dbReference type="InterPro" id="IPR050390">
    <property type="entry name" value="C5-Methyltransferase"/>
</dbReference>
<sequence>MLKVIDLFAGAGGLSLGFLQSGGYKIVAAVENNKNARMTYKNNHGKDTILYEDVRDVNFGDMRKEFGDIDVIIGGPPCQGFSNANRQKNHVISLNNSLVKDYFKAVRELSPKAFVMENVKMLTSETHRFYDSYKDHIEVSSLGLDMTTSEILIGKKIGGGYSLQPFLEGGAINKIELELLPNNIFNLLNTLVKKKDTLKQKKFFEKNRLRLINLITKYMDEINEDTSNVATQLYNMTKIDNFSFSNEVLEGVTFLVKYQQSLRILKEIEDNQLIKKFKINESEEVIAEVQSYSVIDYINKILKDDYVQKGQIFNSLDFGVPQTRKRHIIIGVKSDIIKPEFIFESFSHHKKKIYTVRDAILDLEKVTTSHDVDAGAQKRIEIMNLSEYAMQLRDNEKIYNHINTKSTQIALDRFRRLEEGQNFHDLDESMKTTYYDSKRTQNTIYLRLKYDSPSGTVVNVRKSMWIHPTLDRALSIREAARLQSFPDSFVFYGTKDSQYQQVGNAVPPMVAKEIGSYVKKIIDEN</sequence>
<evidence type="ECO:0000313" key="11">
    <source>
        <dbReference type="Proteomes" id="UP000553016"/>
    </source>
</evidence>
<dbReference type="EMBL" id="JAARRW010000003">
    <property type="protein sequence ID" value="MBC1562048.1"/>
    <property type="molecule type" value="Genomic_DNA"/>
</dbReference>
<evidence type="ECO:0000313" key="8">
    <source>
        <dbReference type="EMBL" id="MBC1562048.1"/>
    </source>
</evidence>
<keyword evidence="2 5" id="KW-0808">Transferase</keyword>
<dbReference type="NCBIfam" id="TIGR00675">
    <property type="entry name" value="dcm"/>
    <property type="match status" value="1"/>
</dbReference>
<dbReference type="InterPro" id="IPR018117">
    <property type="entry name" value="C5_DNA_meth_AS"/>
</dbReference>
<dbReference type="InterPro" id="IPR031303">
    <property type="entry name" value="C5_meth_CS"/>
</dbReference>
<dbReference type="Proteomes" id="UP000553016">
    <property type="component" value="Unassembled WGS sequence"/>
</dbReference>
<dbReference type="Proteomes" id="UP000541955">
    <property type="component" value="Unassembled WGS sequence"/>
</dbReference>
<evidence type="ECO:0000256" key="1">
    <source>
        <dbReference type="ARBA" id="ARBA00022603"/>
    </source>
</evidence>
<dbReference type="PROSITE" id="PS00094">
    <property type="entry name" value="C5_MTASE_1"/>
    <property type="match status" value="1"/>
</dbReference>
<dbReference type="PANTHER" id="PTHR10629:SF52">
    <property type="entry name" value="DNA (CYTOSINE-5)-METHYLTRANSFERASE 1"/>
    <property type="match status" value="1"/>
</dbReference>
<evidence type="ECO:0000313" key="9">
    <source>
        <dbReference type="EMBL" id="MBC2240141.1"/>
    </source>
</evidence>
<dbReference type="Pfam" id="PF00145">
    <property type="entry name" value="DNA_methylase"/>
    <property type="match status" value="2"/>
</dbReference>
<dbReference type="GO" id="GO:0032259">
    <property type="term" value="P:methylation"/>
    <property type="evidence" value="ECO:0007669"/>
    <property type="project" value="UniProtKB-KW"/>
</dbReference>
<dbReference type="PROSITE" id="PS00095">
    <property type="entry name" value="C5_MTASE_2"/>
    <property type="match status" value="1"/>
</dbReference>
<dbReference type="PROSITE" id="PS51679">
    <property type="entry name" value="SAM_MT_C5"/>
    <property type="match status" value="1"/>
</dbReference>
<dbReference type="InterPro" id="IPR029063">
    <property type="entry name" value="SAM-dependent_MTases_sf"/>
</dbReference>
<dbReference type="Gene3D" id="3.90.120.10">
    <property type="entry name" value="DNA Methylase, subunit A, domain 2"/>
    <property type="match status" value="1"/>
</dbReference>
<evidence type="ECO:0000256" key="3">
    <source>
        <dbReference type="ARBA" id="ARBA00022691"/>
    </source>
</evidence>
<dbReference type="GO" id="GO:0003886">
    <property type="term" value="F:DNA (cytosine-5-)-methyltransferase activity"/>
    <property type="evidence" value="ECO:0007669"/>
    <property type="project" value="UniProtKB-EC"/>
</dbReference>
<accession>A0A7X1CF65</accession>
<evidence type="ECO:0000256" key="6">
    <source>
        <dbReference type="RuleBase" id="RU000416"/>
    </source>
</evidence>
<dbReference type="PRINTS" id="PR00105">
    <property type="entry name" value="C5METTRFRASE"/>
</dbReference>